<accession>A0A7W6P176</accession>
<gene>
    <name evidence="11" type="ORF">GGQ66_002080</name>
</gene>
<dbReference type="EMBL" id="JACIDU010000007">
    <property type="protein sequence ID" value="MBB4103522.1"/>
    <property type="molecule type" value="Genomic_DNA"/>
</dbReference>
<dbReference type="Pfam" id="PF00893">
    <property type="entry name" value="Multi_Drug_Res"/>
    <property type="match status" value="1"/>
</dbReference>
<dbReference type="InterPro" id="IPR000390">
    <property type="entry name" value="Small_drug/metabolite_transptr"/>
</dbReference>
<dbReference type="GO" id="GO:0022857">
    <property type="term" value="F:transmembrane transporter activity"/>
    <property type="evidence" value="ECO:0007669"/>
    <property type="project" value="InterPro"/>
</dbReference>
<dbReference type="GO" id="GO:0005886">
    <property type="term" value="C:plasma membrane"/>
    <property type="evidence" value="ECO:0007669"/>
    <property type="project" value="UniProtKB-SubCell"/>
</dbReference>
<dbReference type="RefSeq" id="WP_183792140.1">
    <property type="nucleotide sequence ID" value="NZ_JACIDU010000007.1"/>
</dbReference>
<evidence type="ECO:0000313" key="12">
    <source>
        <dbReference type="Proteomes" id="UP000584824"/>
    </source>
</evidence>
<evidence type="ECO:0000256" key="1">
    <source>
        <dbReference type="ARBA" id="ARBA00004651"/>
    </source>
</evidence>
<sequence length="106" mass="11182">MNWLMLIGAGLLEIFWALGMKYSDGFTKPLPSIITAVLIAISVYLLGQAVKTLPVGMAYGIWTGIGTVGTVIMGIIFFGESSSPARLACIGLIIIGIIGLRLLPEA</sequence>
<dbReference type="NCBIfam" id="NF008512">
    <property type="entry name" value="PRK11431.1"/>
    <property type="match status" value="1"/>
</dbReference>
<comment type="subcellular location">
    <subcellularLocation>
        <location evidence="1 9">Cell membrane</location>
        <topology evidence="1 9">Multi-pass membrane protein</topology>
    </subcellularLocation>
</comment>
<keyword evidence="2" id="KW-0813">Transport</keyword>
<keyword evidence="3" id="KW-1003">Cell membrane</keyword>
<evidence type="ECO:0000256" key="3">
    <source>
        <dbReference type="ARBA" id="ARBA00022475"/>
    </source>
</evidence>
<dbReference type="AlphaFoldDB" id="A0A7W6P176"/>
<dbReference type="Gene3D" id="1.10.3730.20">
    <property type="match status" value="1"/>
</dbReference>
<proteinExistence type="inferred from homology"/>
<dbReference type="InterPro" id="IPR045324">
    <property type="entry name" value="Small_multidrug_res"/>
</dbReference>
<dbReference type="InterPro" id="IPR037185">
    <property type="entry name" value="EmrE-like"/>
</dbReference>
<dbReference type="PANTHER" id="PTHR30561:SF0">
    <property type="entry name" value="GUANIDINIUM EXPORTER"/>
    <property type="match status" value="1"/>
</dbReference>
<evidence type="ECO:0000256" key="2">
    <source>
        <dbReference type="ARBA" id="ARBA00022448"/>
    </source>
</evidence>
<dbReference type="SUPFAM" id="SSF103481">
    <property type="entry name" value="Multidrug resistance efflux transporter EmrE"/>
    <property type="match status" value="1"/>
</dbReference>
<feature type="transmembrane region" description="Helical" evidence="10">
    <location>
        <begin position="85"/>
        <end position="103"/>
    </location>
</feature>
<evidence type="ECO:0000313" key="11">
    <source>
        <dbReference type="EMBL" id="MBB4103522.1"/>
    </source>
</evidence>
<keyword evidence="12" id="KW-1185">Reference proteome</keyword>
<dbReference type="PANTHER" id="PTHR30561">
    <property type="entry name" value="SMR FAMILY PROTON-DEPENDENT DRUG EFFLUX TRANSPORTER SUGE"/>
    <property type="match status" value="1"/>
</dbReference>
<evidence type="ECO:0000256" key="8">
    <source>
        <dbReference type="ARBA" id="ARBA00039168"/>
    </source>
</evidence>
<evidence type="ECO:0000256" key="10">
    <source>
        <dbReference type="SAM" id="Phobius"/>
    </source>
</evidence>
<feature type="transmembrane region" description="Helical" evidence="10">
    <location>
        <begin position="29"/>
        <end position="47"/>
    </location>
</feature>
<keyword evidence="6 10" id="KW-0472">Membrane</keyword>
<feature type="transmembrane region" description="Helical" evidence="10">
    <location>
        <begin position="59"/>
        <end position="79"/>
    </location>
</feature>
<evidence type="ECO:0000256" key="6">
    <source>
        <dbReference type="ARBA" id="ARBA00023136"/>
    </source>
</evidence>
<comment type="caution">
    <text evidence="11">The sequence shown here is derived from an EMBL/GenBank/DDBJ whole genome shotgun (WGS) entry which is preliminary data.</text>
</comment>
<dbReference type="FunFam" id="1.10.3730.20:FF:000001">
    <property type="entry name" value="Quaternary ammonium compound resistance transporter SugE"/>
    <property type="match status" value="1"/>
</dbReference>
<dbReference type="Proteomes" id="UP000584824">
    <property type="component" value="Unassembled WGS sequence"/>
</dbReference>
<protein>
    <recommendedName>
        <fullName evidence="8">Guanidinium exporter</fullName>
    </recommendedName>
</protein>
<comment type="similarity">
    <text evidence="7">Belongs to the drug/metabolite transporter (DMT) superfamily. Small multidrug resistance (SMR) (TC 2.A.7.1) family. Gdx/SugE subfamily.</text>
</comment>
<organism evidence="11 12">
    <name type="scientific">Allorhizobium borbori</name>
    <dbReference type="NCBI Taxonomy" id="485907"/>
    <lineage>
        <taxon>Bacteria</taxon>
        <taxon>Pseudomonadati</taxon>
        <taxon>Pseudomonadota</taxon>
        <taxon>Alphaproteobacteria</taxon>
        <taxon>Hyphomicrobiales</taxon>
        <taxon>Rhizobiaceae</taxon>
        <taxon>Rhizobium/Agrobacterium group</taxon>
        <taxon>Allorhizobium</taxon>
    </lineage>
</organism>
<dbReference type="GO" id="GO:1990961">
    <property type="term" value="P:xenobiotic detoxification by transmembrane export across the plasma membrane"/>
    <property type="evidence" value="ECO:0007669"/>
    <property type="project" value="UniProtKB-ARBA"/>
</dbReference>
<keyword evidence="5 10" id="KW-1133">Transmembrane helix</keyword>
<keyword evidence="4 9" id="KW-0812">Transmembrane</keyword>
<name>A0A7W6P176_9HYPH</name>
<evidence type="ECO:0000256" key="9">
    <source>
        <dbReference type="RuleBase" id="RU003942"/>
    </source>
</evidence>
<evidence type="ECO:0000256" key="4">
    <source>
        <dbReference type="ARBA" id="ARBA00022692"/>
    </source>
</evidence>
<evidence type="ECO:0000256" key="7">
    <source>
        <dbReference type="ARBA" id="ARBA00038151"/>
    </source>
</evidence>
<evidence type="ECO:0000256" key="5">
    <source>
        <dbReference type="ARBA" id="ARBA00022989"/>
    </source>
</evidence>
<reference evidence="11 12" key="1">
    <citation type="submission" date="2020-08" db="EMBL/GenBank/DDBJ databases">
        <title>Genomic Encyclopedia of Type Strains, Phase IV (KMG-IV): sequencing the most valuable type-strain genomes for metagenomic binning, comparative biology and taxonomic classification.</title>
        <authorList>
            <person name="Goeker M."/>
        </authorList>
    </citation>
    <scope>NUCLEOTIDE SEQUENCE [LARGE SCALE GENOMIC DNA]</scope>
    <source>
        <strain evidence="11 12">DSM 26385</strain>
    </source>
</reference>